<dbReference type="InterPro" id="IPR027417">
    <property type="entry name" value="P-loop_NTPase"/>
</dbReference>
<feature type="domain" description="MCM C-terminal AAA(+) ATPase" evidence="3">
    <location>
        <begin position="47"/>
        <end position="105"/>
    </location>
</feature>
<comment type="caution">
    <text evidence="4">The sequence shown here is derived from an EMBL/GenBank/DDBJ whole genome shotgun (WGS) entry which is preliminary data.</text>
</comment>
<dbReference type="EMBL" id="LBTJ01000030">
    <property type="protein sequence ID" value="KKQ37609.1"/>
    <property type="molecule type" value="Genomic_DNA"/>
</dbReference>
<dbReference type="SUPFAM" id="SSF52540">
    <property type="entry name" value="P-loop containing nucleoside triphosphate hydrolases"/>
    <property type="match status" value="1"/>
</dbReference>
<dbReference type="InterPro" id="IPR001208">
    <property type="entry name" value="MCM_dom"/>
</dbReference>
<dbReference type="InterPro" id="IPR000523">
    <property type="entry name" value="Mg_chelatse_chII-like_cat_dom"/>
</dbReference>
<dbReference type="GO" id="GO:0005524">
    <property type="term" value="F:ATP binding"/>
    <property type="evidence" value="ECO:0007669"/>
    <property type="project" value="UniProtKB-KW"/>
</dbReference>
<dbReference type="PANTHER" id="PTHR32039:SF7">
    <property type="entry name" value="COMPETENCE PROTEIN COMM"/>
    <property type="match status" value="1"/>
</dbReference>
<dbReference type="InterPro" id="IPR025158">
    <property type="entry name" value="Mg_chelat-rel_C"/>
</dbReference>
<protein>
    <submittedName>
        <fullName evidence="4">Mg chelatase-related protein</fullName>
    </submittedName>
</protein>
<dbReference type="AlphaFoldDB" id="A0A0G0JLN1"/>
<dbReference type="Pfam" id="PF13335">
    <property type="entry name" value="Mg_chelatase_C"/>
    <property type="match status" value="1"/>
</dbReference>
<evidence type="ECO:0000259" key="3">
    <source>
        <dbReference type="PROSITE" id="PS50051"/>
    </source>
</evidence>
<dbReference type="STRING" id="1618481.US54_C0030G0016"/>
<accession>A0A0G0JLN1</accession>
<gene>
    <name evidence="4" type="ORF">US54_C0030G0016</name>
</gene>
<dbReference type="Gene3D" id="3.40.50.300">
    <property type="entry name" value="P-loop containing nucleotide triphosphate hydrolases"/>
    <property type="match status" value="1"/>
</dbReference>
<evidence type="ECO:0000256" key="1">
    <source>
        <dbReference type="ARBA" id="ARBA00022741"/>
    </source>
</evidence>
<dbReference type="InterPro" id="IPR045006">
    <property type="entry name" value="CHLI-like"/>
</dbReference>
<evidence type="ECO:0000313" key="4">
    <source>
        <dbReference type="EMBL" id="KKQ37609.1"/>
    </source>
</evidence>
<dbReference type="PANTHER" id="PTHR32039">
    <property type="entry name" value="MAGNESIUM-CHELATASE SUBUNIT CHLI"/>
    <property type="match status" value="1"/>
</dbReference>
<organism evidence="4 5">
    <name type="scientific">Candidatus Roizmanbacteria bacterium GW2011_GWA2_37_7</name>
    <dbReference type="NCBI Taxonomy" id="1618481"/>
    <lineage>
        <taxon>Bacteria</taxon>
        <taxon>Candidatus Roizmaniibacteriota</taxon>
    </lineage>
</organism>
<reference evidence="4 5" key="1">
    <citation type="journal article" date="2015" name="Nature">
        <title>rRNA introns, odd ribosomes, and small enigmatic genomes across a large radiation of phyla.</title>
        <authorList>
            <person name="Brown C.T."/>
            <person name="Hug L.A."/>
            <person name="Thomas B.C."/>
            <person name="Sharon I."/>
            <person name="Castelle C.J."/>
            <person name="Singh A."/>
            <person name="Wilkins M.J."/>
            <person name="Williams K.H."/>
            <person name="Banfield J.F."/>
        </authorList>
    </citation>
    <scope>NUCLEOTIDE SEQUENCE [LARGE SCALE GENOMIC DNA]</scope>
</reference>
<dbReference type="Proteomes" id="UP000034471">
    <property type="component" value="Unassembled WGS sequence"/>
</dbReference>
<evidence type="ECO:0000313" key="5">
    <source>
        <dbReference type="Proteomes" id="UP000034471"/>
    </source>
</evidence>
<sequence length="260" mass="29108">MLEVAKIYSVVGELSQDIFQGIRPFRSPHHTTSRVGLIGGGSTPMPGEISMAHRGVLFLDEFPEFPRNVLEAMRQPLEDGVVTVSRAAGTLTFPARFLLLAASNPCPCGFLGHPKRPCKCAPGMILRYKKRLSGPLLDRIDLHIDVPPVEVEELSDEYESESSRDVRKRVQTARTIQEKRLEDTGFLFNSEMRSSDIKKYCTLINDAKEMLKQAVDRLSLSARSYFKTIKVAQTIADLEGSEEIKSSHIAEALQYRAKEL</sequence>
<keyword evidence="1" id="KW-0547">Nucleotide-binding</keyword>
<dbReference type="GO" id="GO:0003677">
    <property type="term" value="F:DNA binding"/>
    <property type="evidence" value="ECO:0007669"/>
    <property type="project" value="InterPro"/>
</dbReference>
<evidence type="ECO:0000256" key="2">
    <source>
        <dbReference type="ARBA" id="ARBA00022840"/>
    </source>
</evidence>
<dbReference type="Pfam" id="PF01078">
    <property type="entry name" value="Mg_chelatase"/>
    <property type="match status" value="1"/>
</dbReference>
<keyword evidence="2" id="KW-0067">ATP-binding</keyword>
<dbReference type="PATRIC" id="fig|1618481.3.peg.640"/>
<proteinExistence type="predicted"/>
<dbReference type="PROSITE" id="PS50051">
    <property type="entry name" value="MCM_2"/>
    <property type="match status" value="1"/>
</dbReference>
<name>A0A0G0JLN1_9BACT</name>